<dbReference type="PRINTS" id="PR00420">
    <property type="entry name" value="RNGMNOXGNASE"/>
</dbReference>
<keyword evidence="4" id="KW-1185">Reference proteome</keyword>
<dbReference type="SUPFAM" id="SSF51905">
    <property type="entry name" value="FAD/NAD(P)-binding domain"/>
    <property type="match status" value="1"/>
</dbReference>
<dbReference type="Proteomes" id="UP000831787">
    <property type="component" value="Chromosome"/>
</dbReference>
<feature type="transmembrane region" description="Helical" evidence="1">
    <location>
        <begin position="12"/>
        <end position="31"/>
    </location>
</feature>
<organism evidence="3 4">
    <name type="scientific">Halobacillus salinarum</name>
    <dbReference type="NCBI Taxonomy" id="2932257"/>
    <lineage>
        <taxon>Bacteria</taxon>
        <taxon>Bacillati</taxon>
        <taxon>Bacillota</taxon>
        <taxon>Bacilli</taxon>
        <taxon>Bacillales</taxon>
        <taxon>Bacillaceae</taxon>
        <taxon>Halobacillus</taxon>
    </lineage>
</organism>
<dbReference type="PANTHER" id="PTHR46865">
    <property type="entry name" value="OXIDOREDUCTASE-RELATED"/>
    <property type="match status" value="1"/>
</dbReference>
<sequence>MSQKKLDKVVENMKVMIVGGGIAGLTLAYWLNKNGNDVKIIEKAPELRTEGYMLDFFGPGYDVAEKMGIMRKLSDIHYPISGLKFLNENGKVKFDLPYQSLRALLDNRHFNFMRGDLERVLYDLVKDSVEIKFGMTVDDVYQDDQHVHVTLSDGSVETSDLLVGADGIRSKVRSLVFGDHKNYIKYMGYYTAAYVIENSGMYKELSDAFYSLSSPDLQASVYPIRGNRLATFYLYKAPKKDKHLSGAAAKDELKAQFKQMGWIVPEMLDKAGTSNDFYFDEVSQVEIPHWSKDRVVLVGDACQAVSLLAGQGASLAMTGGYVLARNLCKDQDVQQALLQYEEDLKPQIEKTQESGRKFARYFLPDTRLRIFIRDVTMRISVLPVIRKFVNMNRARIPK</sequence>
<dbReference type="Gene3D" id="3.50.50.60">
    <property type="entry name" value="FAD/NAD(P)-binding domain"/>
    <property type="match status" value="1"/>
</dbReference>
<reference evidence="3 4" key="1">
    <citation type="submission" date="2022-04" db="EMBL/GenBank/DDBJ databases">
        <title>Halobacillus sp. isolated from saltern.</title>
        <authorList>
            <person name="Won M."/>
            <person name="Lee C.-M."/>
            <person name="Woen H.-Y."/>
            <person name="Kwon S.-W."/>
        </authorList>
    </citation>
    <scope>NUCLEOTIDE SEQUENCE [LARGE SCALE GENOMIC DNA]</scope>
    <source>
        <strain evidence="3 4">SSBR10-3</strain>
    </source>
</reference>
<keyword evidence="1" id="KW-1133">Transmembrane helix</keyword>
<dbReference type="PANTHER" id="PTHR46865:SF8">
    <property type="entry name" value="POSSIBLE OXIDOREDUCTASE"/>
    <property type="match status" value="1"/>
</dbReference>
<protein>
    <submittedName>
        <fullName evidence="3">FAD-dependent oxidoreductase</fullName>
    </submittedName>
</protein>
<evidence type="ECO:0000256" key="1">
    <source>
        <dbReference type="SAM" id="Phobius"/>
    </source>
</evidence>
<dbReference type="InterPro" id="IPR002938">
    <property type="entry name" value="FAD-bd"/>
</dbReference>
<evidence type="ECO:0000313" key="3">
    <source>
        <dbReference type="EMBL" id="UOQ45885.1"/>
    </source>
</evidence>
<dbReference type="RefSeq" id="WP_244712791.1">
    <property type="nucleotide sequence ID" value="NZ_CP095073.1"/>
</dbReference>
<proteinExistence type="predicted"/>
<dbReference type="EMBL" id="CP095073">
    <property type="protein sequence ID" value="UOQ45885.1"/>
    <property type="molecule type" value="Genomic_DNA"/>
</dbReference>
<keyword evidence="1" id="KW-0472">Membrane</keyword>
<evidence type="ECO:0000259" key="2">
    <source>
        <dbReference type="Pfam" id="PF01494"/>
    </source>
</evidence>
<dbReference type="InterPro" id="IPR051704">
    <property type="entry name" value="FAD_aromatic-hydroxylase"/>
</dbReference>
<evidence type="ECO:0000313" key="4">
    <source>
        <dbReference type="Proteomes" id="UP000831787"/>
    </source>
</evidence>
<name>A0ABY4ENC7_9BACI</name>
<keyword evidence="1" id="KW-0812">Transmembrane</keyword>
<feature type="domain" description="FAD-binding" evidence="2">
    <location>
        <begin position="13"/>
        <end position="350"/>
    </location>
</feature>
<dbReference type="Pfam" id="PF01494">
    <property type="entry name" value="FAD_binding_3"/>
    <property type="match status" value="1"/>
</dbReference>
<gene>
    <name evidence="3" type="ORF">MUN89_08165</name>
</gene>
<accession>A0ABY4ENC7</accession>
<dbReference type="InterPro" id="IPR036188">
    <property type="entry name" value="FAD/NAD-bd_sf"/>
</dbReference>
<dbReference type="Gene3D" id="3.30.9.10">
    <property type="entry name" value="D-Amino Acid Oxidase, subunit A, domain 2"/>
    <property type="match status" value="1"/>
</dbReference>